<evidence type="ECO:0000256" key="1">
    <source>
        <dbReference type="SAM" id="SignalP"/>
    </source>
</evidence>
<dbReference type="InterPro" id="IPR032710">
    <property type="entry name" value="NTF2-like_dom_sf"/>
</dbReference>
<organism evidence="2 3">
    <name type="scientific">Rubrivirga marina</name>
    <dbReference type="NCBI Taxonomy" id="1196024"/>
    <lineage>
        <taxon>Bacteria</taxon>
        <taxon>Pseudomonadati</taxon>
        <taxon>Rhodothermota</taxon>
        <taxon>Rhodothermia</taxon>
        <taxon>Rhodothermales</taxon>
        <taxon>Rubricoccaceae</taxon>
        <taxon>Rubrivirga</taxon>
    </lineage>
</organism>
<protein>
    <submittedName>
        <fullName evidence="2">Uncharacterized protein</fullName>
    </submittedName>
</protein>
<evidence type="ECO:0000313" key="3">
    <source>
        <dbReference type="Proteomes" id="UP000216339"/>
    </source>
</evidence>
<reference evidence="2 3" key="1">
    <citation type="submission" date="2016-11" db="EMBL/GenBank/DDBJ databases">
        <title>Study of marine rhodopsin-containing bacteria.</title>
        <authorList>
            <person name="Yoshizawa S."/>
            <person name="Kumagai Y."/>
            <person name="Kogure K."/>
        </authorList>
    </citation>
    <scope>NUCLEOTIDE SEQUENCE [LARGE SCALE GENOMIC DNA]</scope>
    <source>
        <strain evidence="2 3">SAORIC-28</strain>
    </source>
</reference>
<gene>
    <name evidence="2" type="ORF">BSZ37_11025</name>
</gene>
<dbReference type="EMBL" id="MQWD01000001">
    <property type="protein sequence ID" value="PAP76925.1"/>
    <property type="molecule type" value="Genomic_DNA"/>
</dbReference>
<dbReference type="Gene3D" id="3.10.450.50">
    <property type="match status" value="1"/>
</dbReference>
<proteinExistence type="predicted"/>
<dbReference type="AlphaFoldDB" id="A0A271J1U0"/>
<dbReference type="OrthoDB" id="117186at2"/>
<evidence type="ECO:0000313" key="2">
    <source>
        <dbReference type="EMBL" id="PAP76925.1"/>
    </source>
</evidence>
<feature type="signal peptide" evidence="1">
    <location>
        <begin position="1"/>
        <end position="18"/>
    </location>
</feature>
<dbReference type="SUPFAM" id="SSF54427">
    <property type="entry name" value="NTF2-like"/>
    <property type="match status" value="1"/>
</dbReference>
<name>A0A271J1U0_9BACT</name>
<accession>A0A271J1U0</accession>
<comment type="caution">
    <text evidence="2">The sequence shown here is derived from an EMBL/GenBank/DDBJ whole genome shotgun (WGS) entry which is preliminary data.</text>
</comment>
<keyword evidence="1" id="KW-0732">Signal</keyword>
<dbReference type="RefSeq" id="WP_095510597.1">
    <property type="nucleotide sequence ID" value="NZ_MQWD01000001.1"/>
</dbReference>
<dbReference type="Proteomes" id="UP000216339">
    <property type="component" value="Unassembled WGS sequence"/>
</dbReference>
<sequence>MRLAPLALAALIALPVAAQDTPEAAVQATITQLFDGMRAKDTTAIRATLHPEARLMTTVNRDGQRSVQEAPIGQFLASIAGAPVDLDEQIPDDYPVMVDHGLAVAWTPYEFYAGGEFSHCGTNAFLLALGDDGWQVVQIMDTRRRECESE</sequence>
<keyword evidence="3" id="KW-1185">Reference proteome</keyword>
<feature type="chain" id="PRO_5012199487" evidence="1">
    <location>
        <begin position="19"/>
        <end position="150"/>
    </location>
</feature>